<keyword evidence="2" id="KW-1185">Reference proteome</keyword>
<evidence type="ECO:0008006" key="3">
    <source>
        <dbReference type="Google" id="ProtNLM"/>
    </source>
</evidence>
<comment type="caution">
    <text evidence="1">The sequence shown here is derived from an EMBL/GenBank/DDBJ whole genome shotgun (WGS) entry which is preliminary data.</text>
</comment>
<name>A0ABS8MJS5_9FLAO</name>
<dbReference type="Proteomes" id="UP001430679">
    <property type="component" value="Unassembled WGS sequence"/>
</dbReference>
<accession>A0ABS8MJS5</accession>
<evidence type="ECO:0000313" key="1">
    <source>
        <dbReference type="EMBL" id="MCC9065760.1"/>
    </source>
</evidence>
<dbReference type="EMBL" id="JAJJMM010000001">
    <property type="protein sequence ID" value="MCC9065760.1"/>
    <property type="molecule type" value="Genomic_DNA"/>
</dbReference>
<dbReference type="RefSeq" id="WP_230039508.1">
    <property type="nucleotide sequence ID" value="NZ_JAJJMM010000001.1"/>
</dbReference>
<gene>
    <name evidence="1" type="ORF">LNP81_22435</name>
</gene>
<organism evidence="1 2">
    <name type="scientific">Flavobacterium piscisymbiosum</name>
    <dbReference type="NCBI Taxonomy" id="2893753"/>
    <lineage>
        <taxon>Bacteria</taxon>
        <taxon>Pseudomonadati</taxon>
        <taxon>Bacteroidota</taxon>
        <taxon>Flavobacteriia</taxon>
        <taxon>Flavobacteriales</taxon>
        <taxon>Flavobacteriaceae</taxon>
        <taxon>Flavobacterium</taxon>
    </lineage>
</organism>
<dbReference type="PROSITE" id="PS51257">
    <property type="entry name" value="PROKAR_LIPOPROTEIN"/>
    <property type="match status" value="1"/>
</dbReference>
<sequence>MKKINNKIIVLLLSIVLFSCKNDQKISDDKLKNENTNQNIKKDSTTVQANSKTATLFEFSNEENTEIIKISATEASDDDKLFLVGDKNVLVASKYTKNTNEEKLVLRNTLFSDEFYYINIDKKAVRKKIQNTEYFLFAVMESPKGNGDPEFILNFIMLNIHDLKFFILKYTGEATLRCDECIDGRFIENEILDSNPTIKKELYDFANKSKWVYNPSGKEKDINYYKNYEQKWEQDNTAGKTEPTFPHSIKSTYYTENLFQYTGNYNKDEVIENADFKIVSYFRNNIIGYDKNKKLYFPIMVETCNTGCDKKIEFISKNKILIIPTEISSQIADTVNLNEIDFD</sequence>
<proteinExistence type="predicted"/>
<reference evidence="1" key="1">
    <citation type="submission" date="2021-11" db="EMBL/GenBank/DDBJ databases">
        <title>Description of novel Flavobacterium species.</title>
        <authorList>
            <person name="Saticioglu I.B."/>
            <person name="Ay H."/>
            <person name="Altun S."/>
            <person name="Duman M."/>
        </authorList>
    </citation>
    <scope>NUCLEOTIDE SEQUENCE</scope>
    <source>
        <strain evidence="1">F-30</strain>
    </source>
</reference>
<protein>
    <recommendedName>
        <fullName evidence="3">Lipoprotein</fullName>
    </recommendedName>
</protein>
<evidence type="ECO:0000313" key="2">
    <source>
        <dbReference type="Proteomes" id="UP001430679"/>
    </source>
</evidence>